<dbReference type="PROSITE" id="PS51257">
    <property type="entry name" value="PROKAR_LIPOPROTEIN"/>
    <property type="match status" value="1"/>
</dbReference>
<dbReference type="InterPro" id="IPR008816">
    <property type="entry name" value="Gly_zipper_2TM_dom"/>
</dbReference>
<dbReference type="CDD" id="cd07185">
    <property type="entry name" value="OmpA_C-like"/>
    <property type="match status" value="1"/>
</dbReference>
<dbReference type="Pfam" id="PF00691">
    <property type="entry name" value="OmpA"/>
    <property type="match status" value="1"/>
</dbReference>
<dbReference type="PRINTS" id="PR01021">
    <property type="entry name" value="OMPADOMAIN"/>
</dbReference>
<dbReference type="RefSeq" id="WP_007250571.1">
    <property type="nucleotide sequence ID" value="NZ_CP047261.1"/>
</dbReference>
<keyword evidence="2 4" id="KW-0472">Membrane</keyword>
<dbReference type="PROSITE" id="PS51123">
    <property type="entry name" value="OMPA_2"/>
    <property type="match status" value="1"/>
</dbReference>
<evidence type="ECO:0000256" key="1">
    <source>
        <dbReference type="ARBA" id="ARBA00004442"/>
    </source>
</evidence>
<feature type="signal peptide" evidence="5">
    <location>
        <begin position="1"/>
        <end position="22"/>
    </location>
</feature>
<reference evidence="7 8" key="1">
    <citation type="journal article" date="2011" name="PLoS Pathog.">
        <title>Dynamic evolution of pathogenicity revealed by sequencing and comparative genomics of 19 Pseudomonas syringae isolates.</title>
        <authorList>
            <person name="Baltrus D.A."/>
            <person name="Nishimura M.T."/>
            <person name="Romanchuk A."/>
            <person name="Chang J.H."/>
            <person name="Mukhtar M.S."/>
            <person name="Cherkis K."/>
            <person name="Roach J."/>
            <person name="Grant S.R."/>
            <person name="Jones C.D."/>
            <person name="Dangl J.L."/>
        </authorList>
    </citation>
    <scope>NUCLEOTIDE SEQUENCE [LARGE SCALE GENOMIC DNA]</scope>
    <source>
        <strain evidence="7 8">ES4326</strain>
    </source>
</reference>
<proteinExistence type="predicted"/>
<evidence type="ECO:0000256" key="5">
    <source>
        <dbReference type="SAM" id="SignalP"/>
    </source>
</evidence>
<keyword evidence="7" id="KW-0614">Plasmid</keyword>
<name>A0A8T8CBZ0_PSEYM</name>
<sequence length="220" mass="22553">MKNVIKAAALALCFAIVSGCSVNPQTGEREFNRTAIGTTVGGVAGGILGAAVGGERGALVGIAAGAALGGGTGYWMDKRSAKLKEELRQKGMDATTSLDPVTGRQMMTVQAPSDIAFATGSADLQPAAFQGLSAVANALKDQKDLMLNITGHTDSTGSRQFNNLLSYARAQAVAQYLYAAGVPAQVIAVRGVGPSMPVATDATSQGRAQNRRVEIQIKQG</sequence>
<dbReference type="InterPro" id="IPR050330">
    <property type="entry name" value="Bact_OuterMem_StrucFunc"/>
</dbReference>
<dbReference type="SUPFAM" id="SSF103088">
    <property type="entry name" value="OmpA-like"/>
    <property type="match status" value="1"/>
</dbReference>
<dbReference type="GO" id="GO:0009279">
    <property type="term" value="C:cell outer membrane"/>
    <property type="evidence" value="ECO:0007669"/>
    <property type="project" value="UniProtKB-SubCell"/>
</dbReference>
<dbReference type="PANTHER" id="PTHR30329">
    <property type="entry name" value="STATOR ELEMENT OF FLAGELLAR MOTOR COMPLEX"/>
    <property type="match status" value="1"/>
</dbReference>
<gene>
    <name evidence="7" type="ORF">PMA4326_029790</name>
</gene>
<feature type="chain" id="PRO_5035738543" evidence="5">
    <location>
        <begin position="23"/>
        <end position="220"/>
    </location>
</feature>
<dbReference type="Pfam" id="PF05433">
    <property type="entry name" value="Rick_17kDa_Anti"/>
    <property type="match status" value="1"/>
</dbReference>
<geneLocation type="plasmid" evidence="7 8">
    <name>pPma4326F</name>
</geneLocation>
<dbReference type="PANTHER" id="PTHR30329:SF21">
    <property type="entry name" value="LIPOPROTEIN YIAD-RELATED"/>
    <property type="match status" value="1"/>
</dbReference>
<dbReference type="Proteomes" id="UP000003811">
    <property type="component" value="Plasmid pPma4326F"/>
</dbReference>
<dbReference type="AlphaFoldDB" id="A0A8T8CBZ0"/>
<comment type="subcellular location">
    <subcellularLocation>
        <location evidence="1">Cell outer membrane</location>
    </subcellularLocation>
</comment>
<dbReference type="EMBL" id="CP047261">
    <property type="protein sequence ID" value="QHF00688.1"/>
    <property type="molecule type" value="Genomic_DNA"/>
</dbReference>
<evidence type="ECO:0000256" key="3">
    <source>
        <dbReference type="ARBA" id="ARBA00023237"/>
    </source>
</evidence>
<dbReference type="InterPro" id="IPR006664">
    <property type="entry name" value="OMP_bac"/>
</dbReference>
<evidence type="ECO:0000313" key="8">
    <source>
        <dbReference type="Proteomes" id="UP000003811"/>
    </source>
</evidence>
<dbReference type="InterPro" id="IPR036737">
    <property type="entry name" value="OmpA-like_sf"/>
</dbReference>
<evidence type="ECO:0000259" key="6">
    <source>
        <dbReference type="PROSITE" id="PS51123"/>
    </source>
</evidence>
<protein>
    <submittedName>
        <fullName evidence="7">OmpA family protein</fullName>
    </submittedName>
</protein>
<organism evidence="7 8">
    <name type="scientific">Pseudomonas syringae pv. maculicola str. ES4326</name>
    <dbReference type="NCBI Taxonomy" id="629265"/>
    <lineage>
        <taxon>Bacteria</taxon>
        <taxon>Pseudomonadati</taxon>
        <taxon>Pseudomonadota</taxon>
        <taxon>Gammaproteobacteria</taxon>
        <taxon>Pseudomonadales</taxon>
        <taxon>Pseudomonadaceae</taxon>
        <taxon>Pseudomonas</taxon>
    </lineage>
</organism>
<dbReference type="Gene3D" id="3.30.1330.60">
    <property type="entry name" value="OmpA-like domain"/>
    <property type="match status" value="1"/>
</dbReference>
<evidence type="ECO:0000313" key="7">
    <source>
        <dbReference type="EMBL" id="QHF00688.1"/>
    </source>
</evidence>
<evidence type="ECO:0000256" key="4">
    <source>
        <dbReference type="PROSITE-ProRule" id="PRU00473"/>
    </source>
</evidence>
<accession>A0A8T8CBZ0</accession>
<feature type="domain" description="OmpA-like" evidence="6">
    <location>
        <begin position="104"/>
        <end position="220"/>
    </location>
</feature>
<keyword evidence="5" id="KW-0732">Signal</keyword>
<keyword evidence="3" id="KW-0998">Cell outer membrane</keyword>
<dbReference type="InterPro" id="IPR006665">
    <property type="entry name" value="OmpA-like"/>
</dbReference>
<evidence type="ECO:0000256" key="2">
    <source>
        <dbReference type="ARBA" id="ARBA00023136"/>
    </source>
</evidence>